<keyword evidence="2" id="KW-1185">Reference proteome</keyword>
<evidence type="ECO:0000313" key="1">
    <source>
        <dbReference type="EMBL" id="KAI5678687.1"/>
    </source>
</evidence>
<evidence type="ECO:0000313" key="2">
    <source>
        <dbReference type="Proteomes" id="UP001060085"/>
    </source>
</evidence>
<proteinExistence type="predicted"/>
<accession>A0ACC0C1J2</accession>
<dbReference type="Proteomes" id="UP001060085">
    <property type="component" value="Linkage Group LG02"/>
</dbReference>
<protein>
    <submittedName>
        <fullName evidence="1">Uncharacterized protein</fullName>
    </submittedName>
</protein>
<dbReference type="EMBL" id="CM044702">
    <property type="protein sequence ID" value="KAI5678687.1"/>
    <property type="molecule type" value="Genomic_DNA"/>
</dbReference>
<comment type="caution">
    <text evidence="1">The sequence shown here is derived from an EMBL/GenBank/DDBJ whole genome shotgun (WGS) entry which is preliminary data.</text>
</comment>
<name>A0ACC0C1J2_CATRO</name>
<gene>
    <name evidence="1" type="ORF">M9H77_09637</name>
</gene>
<sequence>MASLSSALLAPSPLSSPTLETSGSHFIPRVQSPFRARRRSAKNRTFKMAAANAVQIDKPTKLVTFLGKGGSGKTTSAVFAAQHYAMMGLKTCLAIHSQDPTADYLLNCKIGTSPVTCNNNLSAVRLETTKMLLEPLNRMKEADARLNLTQGVLEGVVGEELGVLPGMDSIFAALALARLVGFFKNRGQQNSQKDKFDVIIFDGISTEETIRMIGATSKARLYLKYLRKLAEKTDLGRLAGPSLLRLVDEALGLSNTGANLNGKLSSEIWDHLDKALERGSSVFREQQNFSCYIVMEPSSHQLLNSALRYWGCAIQAGAQISGAFTFALPNASPELVDVVKTNFSPLPFACIPHLFSSTPPDWNQILLNSHSQDARQLLSVASEKSHIPPPVKFDPANRSITLLMPGFDKSEIKLYQVCPYCKFLIYCLSVCLCLFIFLLMFHFTRKRSFHYFTSIETLWTFYVIASTFCDYPFLYQLIRCWLCKFYAKLIRQ</sequence>
<organism evidence="1 2">
    <name type="scientific">Catharanthus roseus</name>
    <name type="common">Madagascar periwinkle</name>
    <name type="synonym">Vinca rosea</name>
    <dbReference type="NCBI Taxonomy" id="4058"/>
    <lineage>
        <taxon>Eukaryota</taxon>
        <taxon>Viridiplantae</taxon>
        <taxon>Streptophyta</taxon>
        <taxon>Embryophyta</taxon>
        <taxon>Tracheophyta</taxon>
        <taxon>Spermatophyta</taxon>
        <taxon>Magnoliopsida</taxon>
        <taxon>eudicotyledons</taxon>
        <taxon>Gunneridae</taxon>
        <taxon>Pentapetalae</taxon>
        <taxon>asterids</taxon>
        <taxon>lamiids</taxon>
        <taxon>Gentianales</taxon>
        <taxon>Apocynaceae</taxon>
        <taxon>Rauvolfioideae</taxon>
        <taxon>Vinceae</taxon>
        <taxon>Catharanthinae</taxon>
        <taxon>Catharanthus</taxon>
    </lineage>
</organism>
<reference evidence="2" key="1">
    <citation type="journal article" date="2023" name="Nat. Plants">
        <title>Single-cell RNA sequencing provides a high-resolution roadmap for understanding the multicellular compartmentation of specialized metabolism.</title>
        <authorList>
            <person name="Sun S."/>
            <person name="Shen X."/>
            <person name="Li Y."/>
            <person name="Li Y."/>
            <person name="Wang S."/>
            <person name="Li R."/>
            <person name="Zhang H."/>
            <person name="Shen G."/>
            <person name="Guo B."/>
            <person name="Wei J."/>
            <person name="Xu J."/>
            <person name="St-Pierre B."/>
            <person name="Chen S."/>
            <person name="Sun C."/>
        </authorList>
    </citation>
    <scope>NUCLEOTIDE SEQUENCE [LARGE SCALE GENOMIC DNA]</scope>
</reference>